<name>A0A1I4L0E9_9BACI</name>
<dbReference type="SUPFAM" id="SSF140566">
    <property type="entry name" value="FlgN-like"/>
    <property type="match status" value="1"/>
</dbReference>
<dbReference type="Proteomes" id="UP000199668">
    <property type="component" value="Unassembled WGS sequence"/>
</dbReference>
<dbReference type="RefSeq" id="WP_090926354.1">
    <property type="nucleotide sequence ID" value="NZ_FOTY01000006.1"/>
</dbReference>
<protein>
    <submittedName>
        <fullName evidence="3">FlgN protein</fullName>
    </submittedName>
</protein>
<dbReference type="Gene3D" id="1.20.58.300">
    <property type="entry name" value="FlgN-like"/>
    <property type="match status" value="1"/>
</dbReference>
<accession>A0A1I4L0E9</accession>
<sequence>MSVKAIFETMARLVQQHKELNTISARKTELIKTNQTKELTELLKQESRQIRAIEQTEKERQEAVASYLESREAGETEGTVSVLLQYLPEGHHEPLLQLQQGLLQEMASLRSKEALNRQMVEDSRQFVQMTLDMIQPDPEAVHYSHPDEQKQKKRDGFSFFDSKA</sequence>
<organism evidence="3 4">
    <name type="scientific">Salibacterium qingdaonense</name>
    <dbReference type="NCBI Taxonomy" id="266892"/>
    <lineage>
        <taxon>Bacteria</taxon>
        <taxon>Bacillati</taxon>
        <taxon>Bacillota</taxon>
        <taxon>Bacilli</taxon>
        <taxon>Bacillales</taxon>
        <taxon>Bacillaceae</taxon>
    </lineage>
</organism>
<proteinExistence type="predicted"/>
<gene>
    <name evidence="3" type="ORF">SAMN04488054_10691</name>
</gene>
<evidence type="ECO:0000256" key="2">
    <source>
        <dbReference type="SAM" id="MobiDB-lite"/>
    </source>
</evidence>
<reference evidence="3 4" key="1">
    <citation type="submission" date="2016-10" db="EMBL/GenBank/DDBJ databases">
        <authorList>
            <person name="de Groot N.N."/>
        </authorList>
    </citation>
    <scope>NUCLEOTIDE SEQUENCE [LARGE SCALE GENOMIC DNA]</scope>
    <source>
        <strain evidence="3 4">CGMCC 1.6134</strain>
    </source>
</reference>
<dbReference type="InterPro" id="IPR036679">
    <property type="entry name" value="FlgN-like_sf"/>
</dbReference>
<dbReference type="GO" id="GO:0044780">
    <property type="term" value="P:bacterial-type flagellum assembly"/>
    <property type="evidence" value="ECO:0007669"/>
    <property type="project" value="InterPro"/>
</dbReference>
<keyword evidence="1" id="KW-1005">Bacterial flagellum biogenesis</keyword>
<dbReference type="AlphaFoldDB" id="A0A1I4L0E9"/>
<feature type="region of interest" description="Disordered" evidence="2">
    <location>
        <begin position="139"/>
        <end position="164"/>
    </location>
</feature>
<keyword evidence="4" id="KW-1185">Reference proteome</keyword>
<dbReference type="EMBL" id="FOTY01000006">
    <property type="protein sequence ID" value="SFL84474.1"/>
    <property type="molecule type" value="Genomic_DNA"/>
</dbReference>
<dbReference type="STRING" id="266892.SAMN04488054_10691"/>
<dbReference type="OrthoDB" id="2381500at2"/>
<dbReference type="Pfam" id="PF05130">
    <property type="entry name" value="FlgN"/>
    <property type="match status" value="1"/>
</dbReference>
<dbReference type="InterPro" id="IPR007809">
    <property type="entry name" value="FlgN-like"/>
</dbReference>
<evidence type="ECO:0000256" key="1">
    <source>
        <dbReference type="ARBA" id="ARBA00022795"/>
    </source>
</evidence>
<evidence type="ECO:0000313" key="4">
    <source>
        <dbReference type="Proteomes" id="UP000199668"/>
    </source>
</evidence>
<evidence type="ECO:0000313" key="3">
    <source>
        <dbReference type="EMBL" id="SFL84474.1"/>
    </source>
</evidence>